<keyword evidence="3" id="KW-1185">Reference proteome</keyword>
<feature type="region of interest" description="Disordered" evidence="1">
    <location>
        <begin position="1"/>
        <end position="30"/>
    </location>
</feature>
<accession>A0AAD5WIK1</accession>
<dbReference type="EMBL" id="JAHQIW010006852">
    <property type="protein sequence ID" value="KAJ1370748.1"/>
    <property type="molecule type" value="Genomic_DNA"/>
</dbReference>
<evidence type="ECO:0000313" key="3">
    <source>
        <dbReference type="Proteomes" id="UP001196413"/>
    </source>
</evidence>
<name>A0AAD5WIK1_PARTN</name>
<evidence type="ECO:0000256" key="1">
    <source>
        <dbReference type="SAM" id="MobiDB-lite"/>
    </source>
</evidence>
<protein>
    <submittedName>
        <fullName evidence="2">Uncharacterized protein</fullName>
    </submittedName>
</protein>
<proteinExistence type="predicted"/>
<gene>
    <name evidence="2" type="ORF">KIN20_032552</name>
</gene>
<evidence type="ECO:0000313" key="2">
    <source>
        <dbReference type="EMBL" id="KAJ1370748.1"/>
    </source>
</evidence>
<dbReference type="Proteomes" id="UP001196413">
    <property type="component" value="Unassembled WGS sequence"/>
</dbReference>
<dbReference type="AlphaFoldDB" id="A0AAD5WIK1"/>
<organism evidence="2 3">
    <name type="scientific">Parelaphostrongylus tenuis</name>
    <name type="common">Meningeal worm</name>
    <dbReference type="NCBI Taxonomy" id="148309"/>
    <lineage>
        <taxon>Eukaryota</taxon>
        <taxon>Metazoa</taxon>
        <taxon>Ecdysozoa</taxon>
        <taxon>Nematoda</taxon>
        <taxon>Chromadorea</taxon>
        <taxon>Rhabditida</taxon>
        <taxon>Rhabditina</taxon>
        <taxon>Rhabditomorpha</taxon>
        <taxon>Strongyloidea</taxon>
        <taxon>Metastrongylidae</taxon>
        <taxon>Parelaphostrongylus</taxon>
    </lineage>
</organism>
<sequence length="83" mass="9551">MWRIGERCSASHTSSMVRSRSHGSPSHPSLRARCAKFVDPKIVDSVYRARLFTRRPHCDSSQTRGLLQEWSPKKAQMLLQKLN</sequence>
<reference evidence="2" key="1">
    <citation type="submission" date="2021-06" db="EMBL/GenBank/DDBJ databases">
        <title>Parelaphostrongylus tenuis whole genome reference sequence.</title>
        <authorList>
            <person name="Garwood T.J."/>
            <person name="Larsen P.A."/>
            <person name="Fountain-Jones N.M."/>
            <person name="Garbe J.R."/>
            <person name="Macchietto M.G."/>
            <person name="Kania S.A."/>
            <person name="Gerhold R.W."/>
            <person name="Richards J.E."/>
            <person name="Wolf T.M."/>
        </authorList>
    </citation>
    <scope>NUCLEOTIDE SEQUENCE</scope>
    <source>
        <strain evidence="2">MNPRO001-30</strain>
        <tissue evidence="2">Meninges</tissue>
    </source>
</reference>
<comment type="caution">
    <text evidence="2">The sequence shown here is derived from an EMBL/GenBank/DDBJ whole genome shotgun (WGS) entry which is preliminary data.</text>
</comment>